<comment type="subcellular location">
    <subcellularLocation>
        <location evidence="1">Secreted</location>
    </subcellularLocation>
</comment>
<accession>A0ABN8RUA7</accession>
<dbReference type="InterPro" id="IPR011489">
    <property type="entry name" value="EMI_domain"/>
</dbReference>
<evidence type="ECO:0000256" key="4">
    <source>
        <dbReference type="ARBA" id="ARBA00023157"/>
    </source>
</evidence>
<dbReference type="Proteomes" id="UP001159405">
    <property type="component" value="Unassembled WGS sequence"/>
</dbReference>
<dbReference type="Pfam" id="PF07546">
    <property type="entry name" value="EMI"/>
    <property type="match status" value="1"/>
</dbReference>
<evidence type="ECO:0000256" key="2">
    <source>
        <dbReference type="ARBA" id="ARBA00022525"/>
    </source>
</evidence>
<feature type="region of interest" description="Disordered" evidence="5">
    <location>
        <begin position="1"/>
        <end position="47"/>
    </location>
</feature>
<feature type="region of interest" description="Disordered" evidence="5">
    <location>
        <begin position="280"/>
        <end position="322"/>
    </location>
</feature>
<dbReference type="InterPro" id="IPR050392">
    <property type="entry name" value="Collagen/C1q_domain"/>
</dbReference>
<comment type="caution">
    <text evidence="7">The sequence shown here is derived from an EMBL/GenBank/DDBJ whole genome shotgun (WGS) entry which is preliminary data.</text>
</comment>
<name>A0ABN8RUA7_9CNID</name>
<evidence type="ECO:0000313" key="7">
    <source>
        <dbReference type="EMBL" id="CAH3180938.1"/>
    </source>
</evidence>
<sequence length="322" mass="34494">SQHGFQSQRLVLDPSNKLPLYRRTGVKAPSPQIQSQEPSTQAPPQTTSASGGQYCIYQKPKQVTCNVAHMKRVTHQFKYYCGTQSQQKVCTGHRVTYRPQYKIEVRTVMTSVKDCCPGFTGKDCSQACFNCTKFLLLEARLKALEQRSTGTSRATRTPRAPRQIGETGDPGPPGQSRGLRVQKGEKGDPGEPATTTVVTGDPGPPGSPGPMGSPGLKGELGESIQGPRGPPGLPGPAGEPGRPAIGASPEDLTALKDQMKMLTAIVMELEEKISRCECTAGSQRGVAKKSDATMYPSTLPNIESQTTKSTTSEPLFAPPARR</sequence>
<feature type="non-terminal residue" evidence="7">
    <location>
        <position position="1"/>
    </location>
</feature>
<evidence type="ECO:0000256" key="1">
    <source>
        <dbReference type="ARBA" id="ARBA00004613"/>
    </source>
</evidence>
<feature type="compositionally biased region" description="Polar residues" evidence="5">
    <location>
        <begin position="31"/>
        <end position="47"/>
    </location>
</feature>
<protein>
    <recommendedName>
        <fullName evidence="6">EMI domain-containing protein</fullName>
    </recommendedName>
</protein>
<gene>
    <name evidence="7" type="ORF">PLOB_00024021</name>
</gene>
<keyword evidence="8" id="KW-1185">Reference proteome</keyword>
<evidence type="ECO:0000256" key="5">
    <source>
        <dbReference type="SAM" id="MobiDB-lite"/>
    </source>
</evidence>
<feature type="domain" description="EMI" evidence="6">
    <location>
        <begin position="51"/>
        <end position="126"/>
    </location>
</feature>
<evidence type="ECO:0000256" key="3">
    <source>
        <dbReference type="ARBA" id="ARBA00022729"/>
    </source>
</evidence>
<dbReference type="PROSITE" id="PS51041">
    <property type="entry name" value="EMI"/>
    <property type="match status" value="1"/>
</dbReference>
<evidence type="ECO:0000313" key="8">
    <source>
        <dbReference type="Proteomes" id="UP001159405"/>
    </source>
</evidence>
<keyword evidence="4" id="KW-1015">Disulfide bond</keyword>
<keyword evidence="2" id="KW-0964">Secreted</keyword>
<proteinExistence type="predicted"/>
<feature type="compositionally biased region" description="Polar residues" evidence="5">
    <location>
        <begin position="295"/>
        <end position="313"/>
    </location>
</feature>
<reference evidence="7 8" key="1">
    <citation type="submission" date="2022-05" db="EMBL/GenBank/DDBJ databases">
        <authorList>
            <consortium name="Genoscope - CEA"/>
            <person name="William W."/>
        </authorList>
    </citation>
    <scope>NUCLEOTIDE SEQUENCE [LARGE SCALE GENOMIC DNA]</scope>
</reference>
<dbReference type="PANTHER" id="PTHR15427">
    <property type="entry name" value="EMILIN ELASTIN MICROFIBRIL INTERFACE-LOCATED PROTEIN ELASTIN MICROFIBRIL INTERFACER"/>
    <property type="match status" value="1"/>
</dbReference>
<evidence type="ECO:0000259" key="6">
    <source>
        <dbReference type="PROSITE" id="PS51041"/>
    </source>
</evidence>
<dbReference type="EMBL" id="CALNXK010000287">
    <property type="protein sequence ID" value="CAH3180938.1"/>
    <property type="molecule type" value="Genomic_DNA"/>
</dbReference>
<dbReference type="PANTHER" id="PTHR15427:SF50">
    <property type="entry name" value="COMPLEMENT C1Q TUMOR NECROSIS FACTOR-RELATED PROTEIN 2-LIKE"/>
    <property type="match status" value="1"/>
</dbReference>
<keyword evidence="3" id="KW-0732">Signal</keyword>
<feature type="region of interest" description="Disordered" evidence="5">
    <location>
        <begin position="147"/>
        <end position="248"/>
    </location>
</feature>
<feature type="compositionally biased region" description="Low complexity" evidence="5">
    <location>
        <begin position="147"/>
        <end position="162"/>
    </location>
</feature>
<organism evidence="7 8">
    <name type="scientific">Porites lobata</name>
    <dbReference type="NCBI Taxonomy" id="104759"/>
    <lineage>
        <taxon>Eukaryota</taxon>
        <taxon>Metazoa</taxon>
        <taxon>Cnidaria</taxon>
        <taxon>Anthozoa</taxon>
        <taxon>Hexacorallia</taxon>
        <taxon>Scleractinia</taxon>
        <taxon>Fungiina</taxon>
        <taxon>Poritidae</taxon>
        <taxon>Porites</taxon>
    </lineage>
</organism>